<dbReference type="InterPro" id="IPR054585">
    <property type="entry name" value="NDH2-like_C"/>
</dbReference>
<dbReference type="PRINTS" id="PR00368">
    <property type="entry name" value="FADPNR"/>
</dbReference>
<keyword evidence="2" id="KW-0285">Flavoprotein</keyword>
<feature type="domain" description="External alternative NADH-ubiquinone oxidoreductase-like C-terminal" evidence="7">
    <location>
        <begin position="418"/>
        <end position="482"/>
    </location>
</feature>
<dbReference type="RefSeq" id="XP_069213241.1">
    <property type="nucleotide sequence ID" value="XM_069349697.1"/>
</dbReference>
<evidence type="ECO:0000313" key="9">
    <source>
        <dbReference type="Proteomes" id="UP001565368"/>
    </source>
</evidence>
<keyword evidence="3" id="KW-0274">FAD</keyword>
<evidence type="ECO:0000313" key="8">
    <source>
        <dbReference type="EMBL" id="KAL1413297.1"/>
    </source>
</evidence>
<evidence type="ECO:0000256" key="4">
    <source>
        <dbReference type="ARBA" id="ARBA00023002"/>
    </source>
</evidence>
<evidence type="ECO:0000256" key="5">
    <source>
        <dbReference type="ARBA" id="ARBA00023027"/>
    </source>
</evidence>
<evidence type="ECO:0008006" key="10">
    <source>
        <dbReference type="Google" id="ProtNLM"/>
    </source>
</evidence>
<gene>
    <name evidence="8" type="ORF">Q8F55_001053</name>
</gene>
<accession>A0ABR3QFH3</accession>
<keyword evidence="4" id="KW-0560">Oxidoreductase</keyword>
<dbReference type="InterPro" id="IPR023753">
    <property type="entry name" value="FAD/NAD-binding_dom"/>
</dbReference>
<dbReference type="PANTHER" id="PTHR43706">
    <property type="entry name" value="NADH DEHYDROGENASE"/>
    <property type="match status" value="1"/>
</dbReference>
<keyword evidence="5" id="KW-0520">NAD</keyword>
<dbReference type="Proteomes" id="UP001565368">
    <property type="component" value="Unassembled WGS sequence"/>
</dbReference>
<reference evidence="8 9" key="1">
    <citation type="submission" date="2023-08" db="EMBL/GenBank/DDBJ databases">
        <title>Annotated Genome Sequence of Vanrija albida AlHP1.</title>
        <authorList>
            <person name="Herzog R."/>
        </authorList>
    </citation>
    <scope>NUCLEOTIDE SEQUENCE [LARGE SCALE GENOMIC DNA]</scope>
    <source>
        <strain evidence="8 9">AlHP1</strain>
    </source>
</reference>
<dbReference type="InterPro" id="IPR045024">
    <property type="entry name" value="NDH-2"/>
</dbReference>
<dbReference type="Pfam" id="PF07992">
    <property type="entry name" value="Pyr_redox_2"/>
    <property type="match status" value="1"/>
</dbReference>
<evidence type="ECO:0000259" key="6">
    <source>
        <dbReference type="Pfam" id="PF07992"/>
    </source>
</evidence>
<sequence length="486" mass="53499">MLPLTTLTARTALRAIAHTHTRAASSFAASTTVVDRRGRIVILGSGWAGYNLARKIDKSFYDVTVVSPNSYFSFTPFLASTTVGTLEFRCATEPVRSIPGVDYAQARAESVDFANKTVKVAPASLSDHTKVQRPTADALAPVALLPEQKLSQSYEVPYDALVIATGCRSASFGIPGVAEHAMFLKDVRDARRIRLRLLQCLELASEPNITDEERRALLSFRVVGGGPTGVEFAAELCDFITQDVERLYPRLRGLASITLYDVAPGILMSFDGELRHYAEKKFARDGVKVRGNSKIVAAGPDWIELATKDGTEKVPYGMLVWSTGLSVNPFVSALQGVKKDKHTGSIYVDPYLRVIDDAGAPMQNVFAVGDNATPESGNRLPATAQVASQMAHYMNKKFNRIAQGKDQETLAPFSWKNKGSMVFVGTEQALVDRSSIEGPKSKLSGFAAWFIWRSYYMTLSMSWRNQVLVPMYWALAYFFGRDVTRF</sequence>
<evidence type="ECO:0000256" key="1">
    <source>
        <dbReference type="ARBA" id="ARBA00005272"/>
    </source>
</evidence>
<comment type="caution">
    <text evidence="8">The sequence shown here is derived from an EMBL/GenBank/DDBJ whole genome shotgun (WGS) entry which is preliminary data.</text>
</comment>
<dbReference type="Pfam" id="PF22366">
    <property type="entry name" value="NDH2_C"/>
    <property type="match status" value="1"/>
</dbReference>
<dbReference type="Gene3D" id="3.50.50.100">
    <property type="match status" value="1"/>
</dbReference>
<keyword evidence="9" id="KW-1185">Reference proteome</keyword>
<evidence type="ECO:0000256" key="3">
    <source>
        <dbReference type="ARBA" id="ARBA00022827"/>
    </source>
</evidence>
<dbReference type="PANTHER" id="PTHR43706:SF17">
    <property type="entry name" value="NADH DEHYDROGENASE (EUROFUNG)"/>
    <property type="match status" value="1"/>
</dbReference>
<comment type="similarity">
    <text evidence="1">Belongs to the NADH dehydrogenase family.</text>
</comment>
<dbReference type="GeneID" id="95982096"/>
<proteinExistence type="inferred from homology"/>
<organism evidence="8 9">
    <name type="scientific">Vanrija albida</name>
    <dbReference type="NCBI Taxonomy" id="181172"/>
    <lineage>
        <taxon>Eukaryota</taxon>
        <taxon>Fungi</taxon>
        <taxon>Dikarya</taxon>
        <taxon>Basidiomycota</taxon>
        <taxon>Agaricomycotina</taxon>
        <taxon>Tremellomycetes</taxon>
        <taxon>Trichosporonales</taxon>
        <taxon>Trichosporonaceae</taxon>
        <taxon>Vanrija</taxon>
    </lineage>
</organism>
<dbReference type="EMBL" id="JBBXJM010000001">
    <property type="protein sequence ID" value="KAL1413297.1"/>
    <property type="molecule type" value="Genomic_DNA"/>
</dbReference>
<evidence type="ECO:0000259" key="7">
    <source>
        <dbReference type="Pfam" id="PF22366"/>
    </source>
</evidence>
<feature type="domain" description="FAD/NAD(P)-binding" evidence="6">
    <location>
        <begin position="39"/>
        <end position="391"/>
    </location>
</feature>
<dbReference type="InterPro" id="IPR036188">
    <property type="entry name" value="FAD/NAD-bd_sf"/>
</dbReference>
<dbReference type="SUPFAM" id="SSF51905">
    <property type="entry name" value="FAD/NAD(P)-binding domain"/>
    <property type="match status" value="2"/>
</dbReference>
<name>A0ABR3QFH3_9TREE</name>
<evidence type="ECO:0000256" key="2">
    <source>
        <dbReference type="ARBA" id="ARBA00022630"/>
    </source>
</evidence>
<protein>
    <recommendedName>
        <fullName evidence="10">FAD/NAD(P)-binding domain-containing protein</fullName>
    </recommendedName>
</protein>